<evidence type="ECO:0000313" key="2">
    <source>
        <dbReference type="Proteomes" id="UP000605897"/>
    </source>
</evidence>
<dbReference type="Proteomes" id="UP000605897">
    <property type="component" value="Unassembled WGS sequence"/>
</dbReference>
<proteinExistence type="predicted"/>
<protein>
    <recommendedName>
        <fullName evidence="3">ESX-1 secretion-associated protein</fullName>
    </recommendedName>
</protein>
<dbReference type="EMBL" id="BNAU01000003">
    <property type="protein sequence ID" value="GHE96341.1"/>
    <property type="molecule type" value="Genomic_DNA"/>
</dbReference>
<evidence type="ECO:0008006" key="3">
    <source>
        <dbReference type="Google" id="ProtNLM"/>
    </source>
</evidence>
<evidence type="ECO:0000313" key="1">
    <source>
        <dbReference type="EMBL" id="GHE96341.1"/>
    </source>
</evidence>
<gene>
    <name evidence="1" type="ORF">GCM10017786_31130</name>
</gene>
<sequence length="104" mass="11117">MVVAGYEVDPQQLSAAAAAVRDEPGTQLKYTLPNLRDVRIKAEDFGRKHHESFAGFKAGVERLVACVDSYVRASGEYADKLGGAGRSYTAADDQSQAGVRKAAN</sequence>
<keyword evidence="2" id="KW-1185">Reference proteome</keyword>
<organism evidence="1 2">
    <name type="scientific">Amycolatopsis deserti</name>
    <dbReference type="NCBI Taxonomy" id="185696"/>
    <lineage>
        <taxon>Bacteria</taxon>
        <taxon>Bacillati</taxon>
        <taxon>Actinomycetota</taxon>
        <taxon>Actinomycetes</taxon>
        <taxon>Pseudonocardiales</taxon>
        <taxon>Pseudonocardiaceae</taxon>
        <taxon>Amycolatopsis</taxon>
    </lineage>
</organism>
<reference evidence="2" key="1">
    <citation type="journal article" date="2019" name="Int. J. Syst. Evol. Microbiol.">
        <title>The Global Catalogue of Microorganisms (GCM) 10K type strain sequencing project: providing services to taxonomists for standard genome sequencing and annotation.</title>
        <authorList>
            <consortium name="The Broad Institute Genomics Platform"/>
            <consortium name="The Broad Institute Genome Sequencing Center for Infectious Disease"/>
            <person name="Wu L."/>
            <person name="Ma J."/>
        </authorList>
    </citation>
    <scope>NUCLEOTIDE SEQUENCE [LARGE SCALE GENOMIC DNA]</scope>
    <source>
        <strain evidence="2">CGMCC 4.7677</strain>
    </source>
</reference>
<comment type="caution">
    <text evidence="1">The sequence shown here is derived from an EMBL/GenBank/DDBJ whole genome shotgun (WGS) entry which is preliminary data.</text>
</comment>
<name>A0ABQ3IZN4_9PSEU</name>
<accession>A0ABQ3IZN4</accession>